<dbReference type="SUPFAM" id="SSF52172">
    <property type="entry name" value="CheY-like"/>
    <property type="match status" value="1"/>
</dbReference>
<dbReference type="InterPro" id="IPR058245">
    <property type="entry name" value="NreC/VraR/RcsB-like_REC"/>
</dbReference>
<dbReference type="PANTHER" id="PTHR43214">
    <property type="entry name" value="TWO-COMPONENT RESPONSE REGULATOR"/>
    <property type="match status" value="1"/>
</dbReference>
<evidence type="ECO:0000256" key="1">
    <source>
        <dbReference type="ARBA" id="ARBA00022553"/>
    </source>
</evidence>
<evidence type="ECO:0000259" key="4">
    <source>
        <dbReference type="PROSITE" id="PS50043"/>
    </source>
</evidence>
<dbReference type="RefSeq" id="WP_345119886.1">
    <property type="nucleotide sequence ID" value="NZ_BAABAT010000001.1"/>
</dbReference>
<dbReference type="InterPro" id="IPR011006">
    <property type="entry name" value="CheY-like_superfamily"/>
</dbReference>
<dbReference type="PRINTS" id="PR00038">
    <property type="entry name" value="HTHLUXR"/>
</dbReference>
<dbReference type="PROSITE" id="PS50110">
    <property type="entry name" value="RESPONSE_REGULATORY"/>
    <property type="match status" value="1"/>
</dbReference>
<reference evidence="7" key="1">
    <citation type="journal article" date="2019" name="Int. J. Syst. Evol. Microbiol.">
        <title>The Global Catalogue of Microorganisms (GCM) 10K type strain sequencing project: providing services to taxonomists for standard genome sequencing and annotation.</title>
        <authorList>
            <consortium name="The Broad Institute Genomics Platform"/>
            <consortium name="The Broad Institute Genome Sequencing Center for Infectious Disease"/>
            <person name="Wu L."/>
            <person name="Ma J."/>
        </authorList>
    </citation>
    <scope>NUCLEOTIDE SEQUENCE [LARGE SCALE GENOMIC DNA]</scope>
    <source>
        <strain evidence="7">JCM 17441</strain>
    </source>
</reference>
<dbReference type="InterPro" id="IPR039420">
    <property type="entry name" value="WalR-like"/>
</dbReference>
<keyword evidence="2" id="KW-0238">DNA-binding</keyword>
<dbReference type="PROSITE" id="PS00622">
    <property type="entry name" value="HTH_LUXR_1"/>
    <property type="match status" value="1"/>
</dbReference>
<feature type="domain" description="Response regulatory" evidence="5">
    <location>
        <begin position="3"/>
        <end position="123"/>
    </location>
</feature>
<dbReference type="SMART" id="SM00448">
    <property type="entry name" value="REC"/>
    <property type="match status" value="1"/>
</dbReference>
<protein>
    <submittedName>
        <fullName evidence="6">Response regulator transcription factor</fullName>
    </submittedName>
</protein>
<dbReference type="PANTHER" id="PTHR43214:SF43">
    <property type="entry name" value="TWO-COMPONENT RESPONSE REGULATOR"/>
    <property type="match status" value="1"/>
</dbReference>
<accession>A0ABP8CT12</accession>
<evidence type="ECO:0000313" key="6">
    <source>
        <dbReference type="EMBL" id="GAA4243072.1"/>
    </source>
</evidence>
<evidence type="ECO:0000256" key="3">
    <source>
        <dbReference type="PROSITE-ProRule" id="PRU00169"/>
    </source>
</evidence>
<dbReference type="InterPro" id="IPR001789">
    <property type="entry name" value="Sig_transdc_resp-reg_receiver"/>
</dbReference>
<evidence type="ECO:0000313" key="7">
    <source>
        <dbReference type="Proteomes" id="UP001500620"/>
    </source>
</evidence>
<evidence type="ECO:0000259" key="5">
    <source>
        <dbReference type="PROSITE" id="PS50110"/>
    </source>
</evidence>
<dbReference type="PROSITE" id="PS50043">
    <property type="entry name" value="HTH_LUXR_2"/>
    <property type="match status" value="1"/>
</dbReference>
<dbReference type="CDD" id="cd06170">
    <property type="entry name" value="LuxR_C_like"/>
    <property type="match status" value="1"/>
</dbReference>
<dbReference type="CDD" id="cd17535">
    <property type="entry name" value="REC_NarL-like"/>
    <property type="match status" value="1"/>
</dbReference>
<dbReference type="EMBL" id="BAABAT010000001">
    <property type="protein sequence ID" value="GAA4243072.1"/>
    <property type="molecule type" value="Genomic_DNA"/>
</dbReference>
<proteinExistence type="predicted"/>
<dbReference type="Proteomes" id="UP001500620">
    <property type="component" value="Unassembled WGS sequence"/>
</dbReference>
<keyword evidence="7" id="KW-1185">Reference proteome</keyword>
<comment type="caution">
    <text evidence="6">The sequence shown here is derived from an EMBL/GenBank/DDBJ whole genome shotgun (WGS) entry which is preliminary data.</text>
</comment>
<dbReference type="SMART" id="SM00421">
    <property type="entry name" value="HTH_LUXR"/>
    <property type="match status" value="1"/>
</dbReference>
<dbReference type="InterPro" id="IPR016032">
    <property type="entry name" value="Sig_transdc_resp-reg_C-effctor"/>
</dbReference>
<dbReference type="Pfam" id="PF00196">
    <property type="entry name" value="GerE"/>
    <property type="match status" value="1"/>
</dbReference>
<organism evidence="6 7">
    <name type="scientific">Dactylosporangium darangshiense</name>
    <dbReference type="NCBI Taxonomy" id="579108"/>
    <lineage>
        <taxon>Bacteria</taxon>
        <taxon>Bacillati</taxon>
        <taxon>Actinomycetota</taxon>
        <taxon>Actinomycetes</taxon>
        <taxon>Micromonosporales</taxon>
        <taxon>Micromonosporaceae</taxon>
        <taxon>Dactylosporangium</taxon>
    </lineage>
</organism>
<evidence type="ECO:0000256" key="2">
    <source>
        <dbReference type="ARBA" id="ARBA00023125"/>
    </source>
</evidence>
<dbReference type="InterPro" id="IPR000792">
    <property type="entry name" value="Tscrpt_reg_LuxR_C"/>
</dbReference>
<dbReference type="SUPFAM" id="SSF46894">
    <property type="entry name" value="C-terminal effector domain of the bipartite response regulators"/>
    <property type="match status" value="1"/>
</dbReference>
<name>A0ABP8CT12_9ACTN</name>
<gene>
    <name evidence="6" type="ORF">GCM10022255_000570</name>
</gene>
<feature type="domain" description="HTH luxR-type" evidence="4">
    <location>
        <begin position="147"/>
        <end position="212"/>
    </location>
</feature>
<keyword evidence="1 3" id="KW-0597">Phosphoprotein</keyword>
<feature type="modified residue" description="4-aspartylphosphate" evidence="3">
    <location>
        <position position="54"/>
    </location>
</feature>
<dbReference type="Gene3D" id="3.40.50.2300">
    <property type="match status" value="1"/>
</dbReference>
<sequence length="231" mass="24901">MIRVLIVDDHKVVRQGLRYLLEQEDDIEVVGECADGATALRAVRSLEPTVVLLDLFMPGPAPGENGLSVLTQIKRDRPATEVLMLTSSNADEHILAAIRAGALAYLPKTAGVDQVVASVRAAARGESLLEPRIAVRLVREIREGATRHGPLDQLSPREVEVLGVLARGRSNREIARTLAISEETVKAHVSSILAKLQLADRTQAAIFGLQQRLVPLDDALNETDSGRGSSS</sequence>
<dbReference type="Pfam" id="PF00072">
    <property type="entry name" value="Response_reg"/>
    <property type="match status" value="1"/>
</dbReference>